<dbReference type="Proteomes" id="UP000178893">
    <property type="component" value="Unassembled WGS sequence"/>
</dbReference>
<evidence type="ECO:0000313" key="3">
    <source>
        <dbReference type="Proteomes" id="UP000178893"/>
    </source>
</evidence>
<dbReference type="AlphaFoldDB" id="A0A1G2DWV9"/>
<protein>
    <submittedName>
        <fullName evidence="2">Uncharacterized protein</fullName>
    </submittedName>
</protein>
<gene>
    <name evidence="2" type="ORF">A2V72_01250</name>
</gene>
<organism evidence="2 3">
    <name type="scientific">Candidatus Nealsonbacteria bacterium RBG_13_37_56</name>
    <dbReference type="NCBI Taxonomy" id="1801661"/>
    <lineage>
        <taxon>Bacteria</taxon>
        <taxon>Candidatus Nealsoniibacteriota</taxon>
    </lineage>
</organism>
<proteinExistence type="predicted"/>
<keyword evidence="1" id="KW-0472">Membrane</keyword>
<keyword evidence="1" id="KW-0812">Transmembrane</keyword>
<sequence length="97" mass="10715">MEKVVMSLIVVAVIAVLFFAFFGGVFVSESRAIKCLETQGYSDIEIINHAWFMIGLRGGDTKDAARFTVMATNPVGRKVKVYVFTGFLFKGATIRTL</sequence>
<feature type="transmembrane region" description="Helical" evidence="1">
    <location>
        <begin position="6"/>
        <end position="27"/>
    </location>
</feature>
<name>A0A1G2DWV9_9BACT</name>
<comment type="caution">
    <text evidence="2">The sequence shown here is derived from an EMBL/GenBank/DDBJ whole genome shotgun (WGS) entry which is preliminary data.</text>
</comment>
<evidence type="ECO:0000256" key="1">
    <source>
        <dbReference type="SAM" id="Phobius"/>
    </source>
</evidence>
<evidence type="ECO:0000313" key="2">
    <source>
        <dbReference type="EMBL" id="OGZ18036.1"/>
    </source>
</evidence>
<reference evidence="2 3" key="1">
    <citation type="journal article" date="2016" name="Nat. Commun.">
        <title>Thousands of microbial genomes shed light on interconnected biogeochemical processes in an aquifer system.</title>
        <authorList>
            <person name="Anantharaman K."/>
            <person name="Brown C.T."/>
            <person name="Hug L.A."/>
            <person name="Sharon I."/>
            <person name="Castelle C.J."/>
            <person name="Probst A.J."/>
            <person name="Thomas B.C."/>
            <person name="Singh A."/>
            <person name="Wilkins M.J."/>
            <person name="Karaoz U."/>
            <person name="Brodie E.L."/>
            <person name="Williams K.H."/>
            <person name="Hubbard S.S."/>
            <person name="Banfield J.F."/>
        </authorList>
    </citation>
    <scope>NUCLEOTIDE SEQUENCE [LARGE SCALE GENOMIC DNA]</scope>
</reference>
<dbReference type="EMBL" id="MHLW01000019">
    <property type="protein sequence ID" value="OGZ18036.1"/>
    <property type="molecule type" value="Genomic_DNA"/>
</dbReference>
<accession>A0A1G2DWV9</accession>
<keyword evidence="1" id="KW-1133">Transmembrane helix</keyword>